<dbReference type="Proteomes" id="UP000593892">
    <property type="component" value="Chromosome"/>
</dbReference>
<keyword evidence="3" id="KW-1185">Reference proteome</keyword>
<evidence type="ECO:0000256" key="1">
    <source>
        <dbReference type="SAM" id="Phobius"/>
    </source>
</evidence>
<gene>
    <name evidence="2" type="ORF">IRI77_32775</name>
</gene>
<keyword evidence="1" id="KW-1133">Transmembrane helix</keyword>
<keyword evidence="1" id="KW-0472">Membrane</keyword>
<reference evidence="2 3" key="1">
    <citation type="submission" date="2020-10" db="EMBL/GenBank/DDBJ databases">
        <title>Complete genome sequence of Paludibaculum fermentans P105T, a facultatively anaerobic acidobacterium capable of dissimilatory Fe(III) reduction.</title>
        <authorList>
            <person name="Dedysh S.N."/>
            <person name="Beletsky A.V."/>
            <person name="Kulichevskaya I.S."/>
            <person name="Mardanov A.V."/>
            <person name="Ravin N.V."/>
        </authorList>
    </citation>
    <scope>NUCLEOTIDE SEQUENCE [LARGE SCALE GENOMIC DNA]</scope>
    <source>
        <strain evidence="2 3">P105</strain>
    </source>
</reference>
<feature type="transmembrane region" description="Helical" evidence="1">
    <location>
        <begin position="233"/>
        <end position="254"/>
    </location>
</feature>
<dbReference type="EMBL" id="CP063849">
    <property type="protein sequence ID" value="QOY87477.1"/>
    <property type="molecule type" value="Genomic_DNA"/>
</dbReference>
<dbReference type="AlphaFoldDB" id="A0A7S7NPN6"/>
<evidence type="ECO:0000313" key="2">
    <source>
        <dbReference type="EMBL" id="QOY87477.1"/>
    </source>
</evidence>
<organism evidence="2 3">
    <name type="scientific">Paludibaculum fermentans</name>
    <dbReference type="NCBI Taxonomy" id="1473598"/>
    <lineage>
        <taxon>Bacteria</taxon>
        <taxon>Pseudomonadati</taxon>
        <taxon>Acidobacteriota</taxon>
        <taxon>Terriglobia</taxon>
        <taxon>Bryobacterales</taxon>
        <taxon>Bryobacteraceae</taxon>
        <taxon>Paludibaculum</taxon>
    </lineage>
</organism>
<accession>A0A7S7NPN6</accession>
<sequence length="261" mass="28842">MRRTTTLWILAFLVTVASAVYQRMTGPSYPVRGKVKLAGAEIGFRLPRSQGDGDAEVRVPVADPAVEGTLGWKRFKTNDAWTYTKLNRQSGDLVGRLPHQPPAGKLMYRVVLQKDMERVSLHGQPVVIRFKGEVPQAVLVVHIFCMFVGMLLSTRAGLEFFRPEPKYANLILASIGLLTVGGLMLGPVVQKYAFGAYWTGWPFGTDLTDNKTAVAWLAWVIAWLKTRRNPKAGAWALGAAIVTLVVFGIPHSLFGSELKYD</sequence>
<evidence type="ECO:0000313" key="3">
    <source>
        <dbReference type="Proteomes" id="UP000593892"/>
    </source>
</evidence>
<keyword evidence="1" id="KW-0812">Transmembrane</keyword>
<dbReference type="RefSeq" id="WP_194449146.1">
    <property type="nucleotide sequence ID" value="NZ_CP063849.1"/>
</dbReference>
<proteinExistence type="predicted"/>
<dbReference type="KEGG" id="pfer:IRI77_32775"/>
<feature type="transmembrane region" description="Helical" evidence="1">
    <location>
        <begin position="137"/>
        <end position="158"/>
    </location>
</feature>
<feature type="transmembrane region" description="Helical" evidence="1">
    <location>
        <begin position="170"/>
        <end position="190"/>
    </location>
</feature>
<protein>
    <submittedName>
        <fullName evidence="2">Uncharacterized protein</fullName>
    </submittedName>
</protein>
<name>A0A7S7NPN6_PALFE</name>